<keyword evidence="4" id="KW-1185">Reference proteome</keyword>
<dbReference type="Proteomes" id="UP001149009">
    <property type="component" value="Unassembled WGS sequence"/>
</dbReference>
<accession>A0A9X3AYT5</accession>
<dbReference type="Gene3D" id="3.40.50.150">
    <property type="entry name" value="Vaccinia Virus protein VP39"/>
    <property type="match status" value="1"/>
</dbReference>
<name>A0A9X3AYT5_9HYPH</name>
<dbReference type="PANTHER" id="PTHR43648:SF1">
    <property type="entry name" value="ELECTRON TRANSFER FLAVOPROTEIN BETA SUBUNIT LYSINE METHYLTRANSFERASE"/>
    <property type="match status" value="1"/>
</dbReference>
<reference evidence="3" key="1">
    <citation type="submission" date="2022-08" db="EMBL/GenBank/DDBJ databases">
        <title>Chelativorans sichuanense sp. nov., a paraffin oil-degrading bacterium isolated from a mixture of oil-based drill cuttings and paddy soil.</title>
        <authorList>
            <person name="Yu J."/>
            <person name="Liu H."/>
            <person name="Chen Q."/>
        </authorList>
    </citation>
    <scope>NUCLEOTIDE SEQUENCE</scope>
    <source>
        <strain evidence="3">SCAU 2101</strain>
    </source>
</reference>
<evidence type="ECO:0000256" key="1">
    <source>
        <dbReference type="ARBA" id="ARBA00022603"/>
    </source>
</evidence>
<dbReference type="InterPro" id="IPR050078">
    <property type="entry name" value="Ribosomal_L11_MeTrfase_PrmA"/>
</dbReference>
<organism evidence="3 4">
    <name type="scientific">Chelativorans petroleitrophicus</name>
    <dbReference type="NCBI Taxonomy" id="2975484"/>
    <lineage>
        <taxon>Bacteria</taxon>
        <taxon>Pseudomonadati</taxon>
        <taxon>Pseudomonadota</taxon>
        <taxon>Alphaproteobacteria</taxon>
        <taxon>Hyphomicrobiales</taxon>
        <taxon>Phyllobacteriaceae</taxon>
        <taxon>Chelativorans</taxon>
    </lineage>
</organism>
<keyword evidence="1 3" id="KW-0489">Methyltransferase</keyword>
<evidence type="ECO:0000256" key="2">
    <source>
        <dbReference type="ARBA" id="ARBA00022679"/>
    </source>
</evidence>
<protein>
    <submittedName>
        <fullName evidence="3">Methyltransferase</fullName>
    </submittedName>
</protein>
<gene>
    <name evidence="3" type="ORF">NYR54_01415</name>
</gene>
<evidence type="ECO:0000313" key="3">
    <source>
        <dbReference type="EMBL" id="MCT8988955.1"/>
    </source>
</evidence>
<sequence>MRANTRASAPPHVPEITLHLADEAYELWHHTQEELEEIGLPPPFWAFAWAGGQGLARYVLDHPKTVRGKRVLDFATGSGLVAIAACKAGAAHVLAADIDPFSAPACRLNMAENGVVFGFTDENLIGTEPEYEVLLAGDVFYDRELASAIEPWFRTLARRGVTVLVGDPGRAYLPRANLERIATYSVSVTRALEDAEVKQTTVWRFL</sequence>
<dbReference type="AlphaFoldDB" id="A0A9X3AYT5"/>
<dbReference type="GO" id="GO:0016279">
    <property type="term" value="F:protein-lysine N-methyltransferase activity"/>
    <property type="evidence" value="ECO:0007669"/>
    <property type="project" value="TreeGrafter"/>
</dbReference>
<dbReference type="EMBL" id="JAODNV010000003">
    <property type="protein sequence ID" value="MCT8988955.1"/>
    <property type="molecule type" value="Genomic_DNA"/>
</dbReference>
<keyword evidence="2" id="KW-0808">Transferase</keyword>
<dbReference type="PANTHER" id="PTHR43648">
    <property type="entry name" value="ELECTRON TRANSFER FLAVOPROTEIN BETA SUBUNIT LYSINE METHYLTRANSFERASE"/>
    <property type="match status" value="1"/>
</dbReference>
<dbReference type="GO" id="GO:0032259">
    <property type="term" value="P:methylation"/>
    <property type="evidence" value="ECO:0007669"/>
    <property type="project" value="UniProtKB-KW"/>
</dbReference>
<evidence type="ECO:0000313" key="4">
    <source>
        <dbReference type="Proteomes" id="UP001149009"/>
    </source>
</evidence>
<dbReference type="SUPFAM" id="SSF53335">
    <property type="entry name" value="S-adenosyl-L-methionine-dependent methyltransferases"/>
    <property type="match status" value="1"/>
</dbReference>
<proteinExistence type="predicted"/>
<dbReference type="Pfam" id="PF06325">
    <property type="entry name" value="PrmA"/>
    <property type="match status" value="1"/>
</dbReference>
<dbReference type="InterPro" id="IPR029063">
    <property type="entry name" value="SAM-dependent_MTases_sf"/>
</dbReference>
<comment type="caution">
    <text evidence="3">The sequence shown here is derived from an EMBL/GenBank/DDBJ whole genome shotgun (WGS) entry which is preliminary data.</text>
</comment>